<evidence type="ECO:0000256" key="1">
    <source>
        <dbReference type="ARBA" id="ARBA00022729"/>
    </source>
</evidence>
<dbReference type="InterPro" id="IPR051287">
    <property type="entry name" value="TCR_variable_region"/>
</dbReference>
<proteinExistence type="predicted"/>
<dbReference type="EMBL" id="OY660877">
    <property type="protein sequence ID" value="CAJ1073116.1"/>
    <property type="molecule type" value="Genomic_DNA"/>
</dbReference>
<evidence type="ECO:0000256" key="2">
    <source>
        <dbReference type="ARBA" id="ARBA00023130"/>
    </source>
</evidence>
<dbReference type="SMART" id="SM00406">
    <property type="entry name" value="IGv"/>
    <property type="match status" value="1"/>
</dbReference>
<evidence type="ECO:0000256" key="3">
    <source>
        <dbReference type="ARBA" id="ARBA00023170"/>
    </source>
</evidence>
<dbReference type="InterPro" id="IPR013106">
    <property type="entry name" value="Ig_V-set"/>
</dbReference>
<keyword evidence="2" id="KW-0391">Immunity</keyword>
<gene>
    <name evidence="6" type="ORF">XNOV1_A023286</name>
</gene>
<dbReference type="AlphaFoldDB" id="A0AAV1GGC1"/>
<dbReference type="PANTHER" id="PTHR19367:SF18">
    <property type="entry name" value="T CELL RECEPTOR ALPHA VARIABLE 16"/>
    <property type="match status" value="1"/>
</dbReference>
<dbReference type="InterPro" id="IPR036179">
    <property type="entry name" value="Ig-like_dom_sf"/>
</dbReference>
<evidence type="ECO:0000313" key="6">
    <source>
        <dbReference type="EMBL" id="CAJ1073116.1"/>
    </source>
</evidence>
<keyword evidence="7" id="KW-1185">Reference proteome</keyword>
<keyword evidence="2" id="KW-1064">Adaptive immunity</keyword>
<protein>
    <submittedName>
        <fullName evidence="6">Unnamed protein product</fullName>
    </submittedName>
</protein>
<feature type="domain" description="Immunoglobulin V-set" evidence="5">
    <location>
        <begin position="28"/>
        <end position="105"/>
    </location>
</feature>
<organism evidence="6 7">
    <name type="scientific">Xyrichtys novacula</name>
    <name type="common">Pearly razorfish</name>
    <name type="synonym">Hemipteronotus novacula</name>
    <dbReference type="NCBI Taxonomy" id="13765"/>
    <lineage>
        <taxon>Eukaryota</taxon>
        <taxon>Metazoa</taxon>
        <taxon>Chordata</taxon>
        <taxon>Craniata</taxon>
        <taxon>Vertebrata</taxon>
        <taxon>Euteleostomi</taxon>
        <taxon>Actinopterygii</taxon>
        <taxon>Neopterygii</taxon>
        <taxon>Teleostei</taxon>
        <taxon>Neoteleostei</taxon>
        <taxon>Acanthomorphata</taxon>
        <taxon>Eupercaria</taxon>
        <taxon>Labriformes</taxon>
        <taxon>Labridae</taxon>
        <taxon>Xyrichtys</taxon>
    </lineage>
</organism>
<accession>A0AAV1GGC1</accession>
<evidence type="ECO:0000259" key="5">
    <source>
        <dbReference type="SMART" id="SM00406"/>
    </source>
</evidence>
<dbReference type="GO" id="GO:0002250">
    <property type="term" value="P:adaptive immune response"/>
    <property type="evidence" value="ECO:0007669"/>
    <property type="project" value="UniProtKB-KW"/>
</dbReference>
<dbReference type="SUPFAM" id="SSF48726">
    <property type="entry name" value="Immunoglobulin"/>
    <property type="match status" value="1"/>
</dbReference>
<sequence length="121" mass="13145">MGNFFSSGVSCEDLTPLEKEKFSLESSSVTLSYNYSRAAALDDYFFWYRQYPGTPPQFLISHSSTGTLLAPVSGLSASMSEDKTHMNLRISSAAVTDSAVYYCAVKPTVTGNTKTLDKNSG</sequence>
<dbReference type="Pfam" id="PF07686">
    <property type="entry name" value="V-set"/>
    <property type="match status" value="1"/>
</dbReference>
<reference evidence="6" key="1">
    <citation type="submission" date="2023-08" db="EMBL/GenBank/DDBJ databases">
        <authorList>
            <person name="Alioto T."/>
            <person name="Alioto T."/>
            <person name="Gomez Garrido J."/>
        </authorList>
    </citation>
    <scope>NUCLEOTIDE SEQUENCE</scope>
</reference>
<dbReference type="InterPro" id="IPR013783">
    <property type="entry name" value="Ig-like_fold"/>
</dbReference>
<dbReference type="Gene3D" id="2.60.40.10">
    <property type="entry name" value="Immunoglobulins"/>
    <property type="match status" value="1"/>
</dbReference>
<dbReference type="PANTHER" id="PTHR19367">
    <property type="entry name" value="T-CELL RECEPTOR ALPHA CHAIN V REGION"/>
    <property type="match status" value="1"/>
</dbReference>
<evidence type="ECO:0000313" key="7">
    <source>
        <dbReference type="Proteomes" id="UP001178508"/>
    </source>
</evidence>
<keyword evidence="1" id="KW-0732">Signal</keyword>
<evidence type="ECO:0000256" key="4">
    <source>
        <dbReference type="ARBA" id="ARBA00023319"/>
    </source>
</evidence>
<keyword evidence="3" id="KW-0675">Receptor</keyword>
<dbReference type="Proteomes" id="UP001178508">
    <property type="component" value="Chromosome 14"/>
</dbReference>
<name>A0AAV1GGC1_XYRNO</name>
<keyword evidence="4" id="KW-0393">Immunoglobulin domain</keyword>